<gene>
    <name evidence="2" type="ORF">T4D_8486</name>
</gene>
<feature type="compositionally biased region" description="Basic and acidic residues" evidence="1">
    <location>
        <begin position="48"/>
        <end position="60"/>
    </location>
</feature>
<name>A0A0V1F9A0_TRIPS</name>
<comment type="caution">
    <text evidence="2">The sequence shown here is derived from an EMBL/GenBank/DDBJ whole genome shotgun (WGS) entry which is preliminary data.</text>
</comment>
<feature type="region of interest" description="Disordered" evidence="1">
    <location>
        <begin position="41"/>
        <end position="60"/>
    </location>
</feature>
<sequence>MKILHGDCGLRSYSASNFEYSKSDCCRNDLNQSQKFKKRDNVSPIINDTEREREREREKERVNLKIYSKKSL</sequence>
<proteinExistence type="predicted"/>
<accession>A0A0V1F9A0</accession>
<keyword evidence="3" id="KW-1185">Reference proteome</keyword>
<evidence type="ECO:0000256" key="1">
    <source>
        <dbReference type="SAM" id="MobiDB-lite"/>
    </source>
</evidence>
<dbReference type="Proteomes" id="UP000054995">
    <property type="component" value="Unassembled WGS sequence"/>
</dbReference>
<protein>
    <submittedName>
        <fullName evidence="2">Uncharacterized protein</fullName>
    </submittedName>
</protein>
<evidence type="ECO:0000313" key="3">
    <source>
        <dbReference type="Proteomes" id="UP000054995"/>
    </source>
</evidence>
<dbReference type="AlphaFoldDB" id="A0A0V1F9A0"/>
<evidence type="ECO:0000313" key="2">
    <source>
        <dbReference type="EMBL" id="KRY82536.1"/>
    </source>
</evidence>
<dbReference type="EMBL" id="JYDT01000170">
    <property type="protein sequence ID" value="KRY82536.1"/>
    <property type="molecule type" value="Genomic_DNA"/>
</dbReference>
<reference evidence="2 3" key="1">
    <citation type="submission" date="2015-01" db="EMBL/GenBank/DDBJ databases">
        <title>Evolution of Trichinella species and genotypes.</title>
        <authorList>
            <person name="Korhonen P.K."/>
            <person name="Edoardo P."/>
            <person name="Giuseppe L.R."/>
            <person name="Gasser R.B."/>
        </authorList>
    </citation>
    <scope>NUCLEOTIDE SEQUENCE [LARGE SCALE GENOMIC DNA]</scope>
    <source>
        <strain evidence="2">ISS470</strain>
    </source>
</reference>
<organism evidence="2 3">
    <name type="scientific">Trichinella pseudospiralis</name>
    <name type="common">Parasitic roundworm</name>
    <dbReference type="NCBI Taxonomy" id="6337"/>
    <lineage>
        <taxon>Eukaryota</taxon>
        <taxon>Metazoa</taxon>
        <taxon>Ecdysozoa</taxon>
        <taxon>Nematoda</taxon>
        <taxon>Enoplea</taxon>
        <taxon>Dorylaimia</taxon>
        <taxon>Trichinellida</taxon>
        <taxon>Trichinellidae</taxon>
        <taxon>Trichinella</taxon>
    </lineage>
</organism>